<organism evidence="1 2">
    <name type="scientific">Actinomadura mexicana</name>
    <dbReference type="NCBI Taxonomy" id="134959"/>
    <lineage>
        <taxon>Bacteria</taxon>
        <taxon>Bacillati</taxon>
        <taxon>Actinomycetota</taxon>
        <taxon>Actinomycetes</taxon>
        <taxon>Streptosporangiales</taxon>
        <taxon>Thermomonosporaceae</taxon>
        <taxon>Actinomadura</taxon>
    </lineage>
</organism>
<proteinExistence type="predicted"/>
<evidence type="ECO:0000313" key="2">
    <source>
        <dbReference type="Proteomes" id="UP000198420"/>
    </source>
</evidence>
<name>A0A238UNX5_9ACTN</name>
<dbReference type="SUPFAM" id="SSF52540">
    <property type="entry name" value="P-loop containing nucleoside triphosphate hydrolases"/>
    <property type="match status" value="1"/>
</dbReference>
<dbReference type="RefSeq" id="WP_089309565.1">
    <property type="nucleotide sequence ID" value="NZ_FZNP01000001.1"/>
</dbReference>
<dbReference type="OrthoDB" id="4051290at2"/>
<dbReference type="EMBL" id="FZNP01000001">
    <property type="protein sequence ID" value="SNR23213.1"/>
    <property type="molecule type" value="Genomic_DNA"/>
</dbReference>
<reference evidence="2" key="1">
    <citation type="submission" date="2017-06" db="EMBL/GenBank/DDBJ databases">
        <authorList>
            <person name="Varghese N."/>
            <person name="Submissions S."/>
        </authorList>
    </citation>
    <scope>NUCLEOTIDE SEQUENCE [LARGE SCALE GENOMIC DNA]</scope>
    <source>
        <strain evidence="2">DSM 44485</strain>
    </source>
</reference>
<dbReference type="Proteomes" id="UP000198420">
    <property type="component" value="Unassembled WGS sequence"/>
</dbReference>
<protein>
    <submittedName>
        <fullName evidence="1">Uncharacterized protein</fullName>
    </submittedName>
</protein>
<accession>A0A238UNX5</accession>
<gene>
    <name evidence="1" type="ORF">SAMN06265355_101118</name>
</gene>
<evidence type="ECO:0000313" key="1">
    <source>
        <dbReference type="EMBL" id="SNR23213.1"/>
    </source>
</evidence>
<dbReference type="InterPro" id="IPR027417">
    <property type="entry name" value="P-loop_NTPase"/>
</dbReference>
<sequence>MQPEQQERAATQNIAMWGAAGCGKTTFLAALDIALTRMNGDWKVVGADGGSTAVLTDLTRSLADRRQFPRATEAIEHYKWYLVGQRPVRTGRLLGRRTVTRESMIGLDLIDVGGELFGRGGSAGRGLLDNLVRSRGILYLFDPIREYERGDAFENLHGMLAQLSQRMLAADAFVGGRLPHHLAVCITKFDEVSVLKTADSIRALGVDPDDSFAFPRVVEDEYAERLFESLCGVSASGNAELVLNKLKQFFLEDRIRFFVTSAIGFHLAPGADRFDPRDYQNLVPDSTSPRGYRIRGGVRPINVVEPLLWLAQSLSADQQG</sequence>
<keyword evidence="2" id="KW-1185">Reference proteome</keyword>
<dbReference type="AlphaFoldDB" id="A0A238UNX5"/>